<keyword evidence="4" id="KW-0949">S-adenosyl-L-methionine</keyword>
<evidence type="ECO:0000313" key="5">
    <source>
        <dbReference type="EMBL" id="CAD2216210.1"/>
    </source>
</evidence>
<reference evidence="5 6" key="1">
    <citation type="submission" date="2020-08" db="EMBL/GenBank/DDBJ databases">
        <authorList>
            <person name="Newling K."/>
            <person name="Davey J."/>
            <person name="Forrester S."/>
        </authorList>
    </citation>
    <scope>NUCLEOTIDE SEQUENCE [LARGE SCALE GENOMIC DNA]</scope>
    <source>
        <strain evidence="6">Crithidia deanei Carvalho (ATCC PRA-265)</strain>
    </source>
</reference>
<dbReference type="PANTHER" id="PTHR45875">
    <property type="entry name" value="METHYLTRANSFERASE N6AMT1"/>
    <property type="match status" value="1"/>
</dbReference>
<dbReference type="VEuPathDB" id="TriTrypDB:ADEAN_000367100"/>
<comment type="similarity">
    <text evidence="1">Belongs to the eukaryotic/archaeal PrmC-related family.</text>
</comment>
<dbReference type="Gene3D" id="3.40.50.150">
    <property type="entry name" value="Vaccinia Virus protein VP39"/>
    <property type="match status" value="1"/>
</dbReference>
<keyword evidence="2" id="KW-0489">Methyltransferase</keyword>
<keyword evidence="3" id="KW-0808">Transferase</keyword>
<accession>A0A7G2C8S4</accession>
<dbReference type="GO" id="GO:0008276">
    <property type="term" value="F:protein methyltransferase activity"/>
    <property type="evidence" value="ECO:0007669"/>
    <property type="project" value="TreeGrafter"/>
</dbReference>
<dbReference type="InterPro" id="IPR029063">
    <property type="entry name" value="SAM-dependent_MTases_sf"/>
</dbReference>
<dbReference type="GO" id="GO:0035657">
    <property type="term" value="C:eRF1 methyltransferase complex"/>
    <property type="evidence" value="ECO:0007669"/>
    <property type="project" value="TreeGrafter"/>
</dbReference>
<sequence length="282" mass="31549">MTEPYTTPSYYHCIEDNRYRDSVYEPEADTFLFLDAIDKETDFIKSRLQQPFAVVEIGCGSGTVITHVAAQILKEFRNDIMADHPVALKGGFYAVDVNPMALEAAGKTWDDTMNQYFSNVLSAMTNPPATLSTRPLMLNHDGGLNSSPFCLTLLEGSLFLPFARFEQKFDCILFNPPYVPTSLEELNDAIHKKDPITAAWCGGPRGRVVLDQFLAILPAVLAETGACYIVLIKENDVEEVKEYIQACFQNARGTTEKVVEVTCVAERYTGEHLSVHRITYIQ</sequence>
<gene>
    <name evidence="5" type="ORF">ADEAN_000367100</name>
</gene>
<proteinExistence type="inferred from homology"/>
<dbReference type="InterPro" id="IPR052190">
    <property type="entry name" value="Euk-Arch_PrmC-MTase"/>
</dbReference>
<name>A0A7G2C8S4_9TRYP</name>
<dbReference type="OrthoDB" id="406152at2759"/>
<dbReference type="GO" id="GO:0032259">
    <property type="term" value="P:methylation"/>
    <property type="evidence" value="ECO:0007669"/>
    <property type="project" value="UniProtKB-KW"/>
</dbReference>
<dbReference type="GO" id="GO:0003676">
    <property type="term" value="F:nucleic acid binding"/>
    <property type="evidence" value="ECO:0007669"/>
    <property type="project" value="InterPro"/>
</dbReference>
<dbReference type="AlphaFoldDB" id="A0A7G2C8S4"/>
<evidence type="ECO:0000313" key="6">
    <source>
        <dbReference type="Proteomes" id="UP000515908"/>
    </source>
</evidence>
<evidence type="ECO:0000256" key="3">
    <source>
        <dbReference type="ARBA" id="ARBA00022679"/>
    </source>
</evidence>
<keyword evidence="6" id="KW-1185">Reference proteome</keyword>
<dbReference type="PROSITE" id="PS00092">
    <property type="entry name" value="N6_MTASE"/>
    <property type="match status" value="1"/>
</dbReference>
<evidence type="ECO:0000256" key="1">
    <source>
        <dbReference type="ARBA" id="ARBA00006149"/>
    </source>
</evidence>
<evidence type="ECO:0000256" key="4">
    <source>
        <dbReference type="ARBA" id="ARBA00022691"/>
    </source>
</evidence>
<dbReference type="EMBL" id="LR877150">
    <property type="protein sequence ID" value="CAD2216210.1"/>
    <property type="molecule type" value="Genomic_DNA"/>
</dbReference>
<organism evidence="5 6">
    <name type="scientific">Angomonas deanei</name>
    <dbReference type="NCBI Taxonomy" id="59799"/>
    <lineage>
        <taxon>Eukaryota</taxon>
        <taxon>Discoba</taxon>
        <taxon>Euglenozoa</taxon>
        <taxon>Kinetoplastea</taxon>
        <taxon>Metakinetoplastina</taxon>
        <taxon>Trypanosomatida</taxon>
        <taxon>Trypanosomatidae</taxon>
        <taxon>Strigomonadinae</taxon>
        <taxon>Angomonas</taxon>
    </lineage>
</organism>
<dbReference type="PANTHER" id="PTHR45875:SF1">
    <property type="entry name" value="METHYLTRANSFERASE N6AMT1"/>
    <property type="match status" value="1"/>
</dbReference>
<dbReference type="InterPro" id="IPR002052">
    <property type="entry name" value="DNA_methylase_N6_adenine_CS"/>
</dbReference>
<evidence type="ECO:0000256" key="2">
    <source>
        <dbReference type="ARBA" id="ARBA00022603"/>
    </source>
</evidence>
<protein>
    <submittedName>
        <fullName evidence="5">Uncharacterized protein</fullName>
    </submittedName>
</protein>
<dbReference type="Proteomes" id="UP000515908">
    <property type="component" value="Chromosome 06"/>
</dbReference>
<dbReference type="SUPFAM" id="SSF53335">
    <property type="entry name" value="S-adenosyl-L-methionine-dependent methyltransferases"/>
    <property type="match status" value="1"/>
</dbReference>
<dbReference type="GO" id="GO:0008757">
    <property type="term" value="F:S-adenosylmethionine-dependent methyltransferase activity"/>
    <property type="evidence" value="ECO:0007669"/>
    <property type="project" value="TreeGrafter"/>
</dbReference>